<protein>
    <recommendedName>
        <fullName evidence="3">6-phosphogluconate dehydrogenase NADP-binding domain-containing protein</fullName>
    </recommendedName>
</protein>
<accession>A0A4Y7JC35</accession>
<dbReference type="Gramene" id="RZC57570">
    <property type="protein sequence ID" value="RZC57570"/>
    <property type="gene ID" value="C5167_004871"/>
</dbReference>
<dbReference type="Proteomes" id="UP000316621">
    <property type="component" value="Chromosome 4"/>
</dbReference>
<dbReference type="Gene3D" id="3.40.50.720">
    <property type="entry name" value="NAD(P)-binding Rossmann-like Domain"/>
    <property type="match status" value="1"/>
</dbReference>
<evidence type="ECO:0000313" key="1">
    <source>
        <dbReference type="EMBL" id="RZC57570.1"/>
    </source>
</evidence>
<dbReference type="STRING" id="3469.A0A4Y7JC35"/>
<evidence type="ECO:0008006" key="3">
    <source>
        <dbReference type="Google" id="ProtNLM"/>
    </source>
</evidence>
<sequence>MDRNWSNGSIYGCSFNLSWIFTHSIARTPQKASPLQQKGAIIVDSPSDVSEKSDIVFTMGVTGGEGKDAVVLPGAALSKQLFSSMVANGDGNMGTQGLITVIERINGKSV</sequence>
<reference evidence="1 2" key="1">
    <citation type="journal article" date="2018" name="Science">
        <title>The opium poppy genome and morphinan production.</title>
        <authorList>
            <person name="Guo L."/>
            <person name="Winzer T."/>
            <person name="Yang X."/>
            <person name="Li Y."/>
            <person name="Ning Z."/>
            <person name="He Z."/>
            <person name="Teodor R."/>
            <person name="Lu Y."/>
            <person name="Bowser T.A."/>
            <person name="Graham I.A."/>
            <person name="Ye K."/>
        </authorList>
    </citation>
    <scope>NUCLEOTIDE SEQUENCE [LARGE SCALE GENOMIC DNA]</scope>
    <source>
        <strain evidence="2">cv. HN1</strain>
        <tissue evidence="1">Leaves</tissue>
    </source>
</reference>
<dbReference type="EMBL" id="CM010718">
    <property type="protein sequence ID" value="RZC57570.1"/>
    <property type="molecule type" value="Genomic_DNA"/>
</dbReference>
<proteinExistence type="predicted"/>
<dbReference type="PANTHER" id="PTHR43060:SF13">
    <property type="entry name" value="3-HYDROXYISOBUTYRATE DEHYDROGENASE-LIKE 2, MITOCHONDRIAL-RELATED"/>
    <property type="match status" value="1"/>
</dbReference>
<evidence type="ECO:0000313" key="2">
    <source>
        <dbReference type="Proteomes" id="UP000316621"/>
    </source>
</evidence>
<name>A0A4Y7JC35_PAPSO</name>
<organism evidence="1 2">
    <name type="scientific">Papaver somniferum</name>
    <name type="common">Opium poppy</name>
    <dbReference type="NCBI Taxonomy" id="3469"/>
    <lineage>
        <taxon>Eukaryota</taxon>
        <taxon>Viridiplantae</taxon>
        <taxon>Streptophyta</taxon>
        <taxon>Embryophyta</taxon>
        <taxon>Tracheophyta</taxon>
        <taxon>Spermatophyta</taxon>
        <taxon>Magnoliopsida</taxon>
        <taxon>Ranunculales</taxon>
        <taxon>Papaveraceae</taxon>
        <taxon>Papaveroideae</taxon>
        <taxon>Papaver</taxon>
    </lineage>
</organism>
<keyword evidence="2" id="KW-1185">Reference proteome</keyword>
<dbReference type="AlphaFoldDB" id="A0A4Y7JC35"/>
<gene>
    <name evidence="1" type="ORF">C5167_004871</name>
</gene>
<dbReference type="PANTHER" id="PTHR43060">
    <property type="entry name" value="3-HYDROXYISOBUTYRATE DEHYDROGENASE-LIKE 1, MITOCHONDRIAL-RELATED"/>
    <property type="match status" value="1"/>
</dbReference>